<protein>
    <submittedName>
        <fullName evidence="1">Uncharacterized protein</fullName>
    </submittedName>
</protein>
<accession>A0ABP3UCL7</accession>
<sequence length="218" mass="24914">MDSKNYIRAAYLKPGQEYKMEKLPSKKLTVDVSYGTQYYEKESETGCIGQFKKTFVIEEELKQVDYDINTNKIVGYDLHFEGESLANIAANNDTEKSQGIVYPKTQKCISLTDNDSIQECVNKEINALLFSLIDKEILNKIINDNQINEMYSNYNLTVDSNGRAYIANNLRSSLPELEAELKNIDVTNLKLPDMIPAQLKNGMSTDYQMTLKLVFKEM</sequence>
<dbReference type="Proteomes" id="UP001501758">
    <property type="component" value="Unassembled WGS sequence"/>
</dbReference>
<proteinExistence type="predicted"/>
<organism evidence="1 2">
    <name type="scientific">Aquimarina litoralis</name>
    <dbReference type="NCBI Taxonomy" id="584605"/>
    <lineage>
        <taxon>Bacteria</taxon>
        <taxon>Pseudomonadati</taxon>
        <taxon>Bacteroidota</taxon>
        <taxon>Flavobacteriia</taxon>
        <taxon>Flavobacteriales</taxon>
        <taxon>Flavobacteriaceae</taxon>
        <taxon>Aquimarina</taxon>
    </lineage>
</organism>
<dbReference type="EMBL" id="BAAAGE010000003">
    <property type="protein sequence ID" value="GAA0725928.1"/>
    <property type="molecule type" value="Genomic_DNA"/>
</dbReference>
<dbReference type="RefSeq" id="WP_343913306.1">
    <property type="nucleotide sequence ID" value="NZ_BAAAGE010000003.1"/>
</dbReference>
<reference evidence="2" key="1">
    <citation type="journal article" date="2019" name="Int. J. Syst. Evol. Microbiol.">
        <title>The Global Catalogue of Microorganisms (GCM) 10K type strain sequencing project: providing services to taxonomists for standard genome sequencing and annotation.</title>
        <authorList>
            <consortium name="The Broad Institute Genomics Platform"/>
            <consortium name="The Broad Institute Genome Sequencing Center for Infectious Disease"/>
            <person name="Wu L."/>
            <person name="Ma J."/>
        </authorList>
    </citation>
    <scope>NUCLEOTIDE SEQUENCE [LARGE SCALE GENOMIC DNA]</scope>
    <source>
        <strain evidence="2">JCM 15974</strain>
    </source>
</reference>
<comment type="caution">
    <text evidence="1">The sequence shown here is derived from an EMBL/GenBank/DDBJ whole genome shotgun (WGS) entry which is preliminary data.</text>
</comment>
<evidence type="ECO:0000313" key="1">
    <source>
        <dbReference type="EMBL" id="GAA0725928.1"/>
    </source>
</evidence>
<name>A0ABP3UCL7_9FLAO</name>
<gene>
    <name evidence="1" type="ORF">GCM10009430_32340</name>
</gene>
<evidence type="ECO:0000313" key="2">
    <source>
        <dbReference type="Proteomes" id="UP001501758"/>
    </source>
</evidence>
<keyword evidence="2" id="KW-1185">Reference proteome</keyword>